<protein>
    <recommendedName>
        <fullName evidence="5">ATP-dependent RNA helicase</fullName>
        <ecNumber evidence="5">3.6.4.13</ecNumber>
    </recommendedName>
</protein>
<keyword evidence="1 5" id="KW-0547">Nucleotide-binding</keyword>
<feature type="domain" description="Helicase ATP-binding" evidence="7">
    <location>
        <begin position="50"/>
        <end position="232"/>
    </location>
</feature>
<proteinExistence type="inferred from homology"/>
<dbReference type="GO" id="GO:0005524">
    <property type="term" value="F:ATP binding"/>
    <property type="evidence" value="ECO:0007669"/>
    <property type="project" value="UniProtKB-UniRule"/>
</dbReference>
<dbReference type="SUPFAM" id="SSF52540">
    <property type="entry name" value="P-loop containing nucleoside triphosphate hydrolases"/>
    <property type="match status" value="1"/>
</dbReference>
<evidence type="ECO:0000259" key="7">
    <source>
        <dbReference type="PROSITE" id="PS51192"/>
    </source>
</evidence>
<dbReference type="EMBL" id="KV745313">
    <property type="protein sequence ID" value="OCK75468.1"/>
    <property type="molecule type" value="Genomic_DNA"/>
</dbReference>
<feature type="compositionally biased region" description="Basic and acidic residues" evidence="6">
    <location>
        <begin position="493"/>
        <end position="509"/>
    </location>
</feature>
<feature type="domain" description="Helicase C-terminal" evidence="8">
    <location>
        <begin position="260"/>
        <end position="426"/>
    </location>
</feature>
<evidence type="ECO:0000256" key="6">
    <source>
        <dbReference type="SAM" id="MobiDB-lite"/>
    </source>
</evidence>
<dbReference type="SMART" id="SM00487">
    <property type="entry name" value="DEXDc"/>
    <property type="match status" value="1"/>
</dbReference>
<comment type="function">
    <text evidence="5">RNA helicase.</text>
</comment>
<organism evidence="9 10">
    <name type="scientific">Lepidopterella palustris CBS 459.81</name>
    <dbReference type="NCBI Taxonomy" id="1314670"/>
    <lineage>
        <taxon>Eukaryota</taxon>
        <taxon>Fungi</taxon>
        <taxon>Dikarya</taxon>
        <taxon>Ascomycota</taxon>
        <taxon>Pezizomycotina</taxon>
        <taxon>Dothideomycetes</taxon>
        <taxon>Pleosporomycetidae</taxon>
        <taxon>Mytilinidiales</taxon>
        <taxon>Argynnaceae</taxon>
        <taxon>Lepidopterella</taxon>
    </lineage>
</organism>
<evidence type="ECO:0000313" key="10">
    <source>
        <dbReference type="Proteomes" id="UP000250266"/>
    </source>
</evidence>
<evidence type="ECO:0000256" key="1">
    <source>
        <dbReference type="ARBA" id="ARBA00022741"/>
    </source>
</evidence>
<dbReference type="PROSITE" id="PS51194">
    <property type="entry name" value="HELICASE_CTER"/>
    <property type="match status" value="1"/>
</dbReference>
<dbReference type="InterPro" id="IPR027417">
    <property type="entry name" value="P-loop_NTPase"/>
</dbReference>
<dbReference type="SMART" id="SM00490">
    <property type="entry name" value="HELICc"/>
    <property type="match status" value="1"/>
</dbReference>
<feature type="compositionally biased region" description="Gly residues" evidence="6">
    <location>
        <begin position="601"/>
        <end position="610"/>
    </location>
</feature>
<dbReference type="OrthoDB" id="193716at2759"/>
<dbReference type="EC" id="3.6.4.13" evidence="5"/>
<evidence type="ECO:0000256" key="4">
    <source>
        <dbReference type="ARBA" id="ARBA00022884"/>
    </source>
</evidence>
<dbReference type="GO" id="GO:0003723">
    <property type="term" value="F:RNA binding"/>
    <property type="evidence" value="ECO:0007669"/>
    <property type="project" value="UniProtKB-UniRule"/>
</dbReference>
<dbReference type="GO" id="GO:0003724">
    <property type="term" value="F:RNA helicase activity"/>
    <property type="evidence" value="ECO:0007669"/>
    <property type="project" value="UniProtKB-EC"/>
</dbReference>
<feature type="compositionally biased region" description="Polar residues" evidence="6">
    <location>
        <begin position="559"/>
        <end position="568"/>
    </location>
</feature>
<keyword evidence="3 5" id="KW-0067">ATP-binding</keyword>
<keyword evidence="2 5" id="KW-0378">Hydrolase</keyword>
<name>A0A8E2JAM5_9PEZI</name>
<dbReference type="Gene3D" id="3.40.50.300">
    <property type="entry name" value="P-loop containing nucleotide triphosphate hydrolases"/>
    <property type="match status" value="2"/>
</dbReference>
<keyword evidence="4 5" id="KW-0694">RNA-binding</keyword>
<comment type="catalytic activity">
    <reaction evidence="5">
        <text>ATP + H2O = ADP + phosphate + H(+)</text>
        <dbReference type="Rhea" id="RHEA:13065"/>
        <dbReference type="ChEBI" id="CHEBI:15377"/>
        <dbReference type="ChEBI" id="CHEBI:15378"/>
        <dbReference type="ChEBI" id="CHEBI:30616"/>
        <dbReference type="ChEBI" id="CHEBI:43474"/>
        <dbReference type="ChEBI" id="CHEBI:456216"/>
        <dbReference type="EC" id="3.6.4.13"/>
    </reaction>
</comment>
<evidence type="ECO:0000256" key="2">
    <source>
        <dbReference type="ARBA" id="ARBA00022801"/>
    </source>
</evidence>
<feature type="compositionally biased region" description="Gly residues" evidence="6">
    <location>
        <begin position="573"/>
        <end position="582"/>
    </location>
</feature>
<feature type="compositionally biased region" description="Low complexity" evidence="6">
    <location>
        <begin position="511"/>
        <end position="524"/>
    </location>
</feature>
<dbReference type="InterPro" id="IPR001650">
    <property type="entry name" value="Helicase_C-like"/>
</dbReference>
<feature type="compositionally biased region" description="Basic and acidic residues" evidence="6">
    <location>
        <begin position="623"/>
        <end position="633"/>
    </location>
</feature>
<dbReference type="Proteomes" id="UP000250266">
    <property type="component" value="Unassembled WGS sequence"/>
</dbReference>
<dbReference type="GO" id="GO:0016787">
    <property type="term" value="F:hydrolase activity"/>
    <property type="evidence" value="ECO:0007669"/>
    <property type="project" value="UniProtKB-KW"/>
</dbReference>
<dbReference type="Pfam" id="PF00270">
    <property type="entry name" value="DEAD"/>
    <property type="match status" value="1"/>
</dbReference>
<reference evidence="9 10" key="1">
    <citation type="journal article" date="2016" name="Nat. Commun.">
        <title>Ectomycorrhizal ecology is imprinted in the genome of the dominant symbiotic fungus Cenococcum geophilum.</title>
        <authorList>
            <consortium name="DOE Joint Genome Institute"/>
            <person name="Peter M."/>
            <person name="Kohler A."/>
            <person name="Ohm R.A."/>
            <person name="Kuo A."/>
            <person name="Krutzmann J."/>
            <person name="Morin E."/>
            <person name="Arend M."/>
            <person name="Barry K.W."/>
            <person name="Binder M."/>
            <person name="Choi C."/>
            <person name="Clum A."/>
            <person name="Copeland A."/>
            <person name="Grisel N."/>
            <person name="Haridas S."/>
            <person name="Kipfer T."/>
            <person name="LaButti K."/>
            <person name="Lindquist E."/>
            <person name="Lipzen A."/>
            <person name="Maire R."/>
            <person name="Meier B."/>
            <person name="Mihaltcheva S."/>
            <person name="Molinier V."/>
            <person name="Murat C."/>
            <person name="Poggeler S."/>
            <person name="Quandt C.A."/>
            <person name="Sperisen C."/>
            <person name="Tritt A."/>
            <person name="Tisserant E."/>
            <person name="Crous P.W."/>
            <person name="Henrissat B."/>
            <person name="Nehls U."/>
            <person name="Egli S."/>
            <person name="Spatafora J.W."/>
            <person name="Grigoriev I.V."/>
            <person name="Martin F.M."/>
        </authorList>
    </citation>
    <scope>NUCLEOTIDE SEQUENCE [LARGE SCALE GENOMIC DNA]</scope>
    <source>
        <strain evidence="9 10">CBS 459.81</strain>
    </source>
</reference>
<keyword evidence="5" id="KW-0347">Helicase</keyword>
<dbReference type="PANTHER" id="PTHR24031">
    <property type="entry name" value="RNA HELICASE"/>
    <property type="match status" value="1"/>
</dbReference>
<evidence type="ECO:0000313" key="9">
    <source>
        <dbReference type="EMBL" id="OCK75468.1"/>
    </source>
</evidence>
<keyword evidence="10" id="KW-1185">Reference proteome</keyword>
<comment type="similarity">
    <text evidence="5">Belongs to the DEAD box helicase family.</text>
</comment>
<gene>
    <name evidence="9" type="ORF">K432DRAFT_386188</name>
</gene>
<evidence type="ECO:0000256" key="3">
    <source>
        <dbReference type="ARBA" id="ARBA00022840"/>
    </source>
</evidence>
<feature type="compositionally biased region" description="Gly residues" evidence="6">
    <location>
        <begin position="525"/>
        <end position="541"/>
    </location>
</feature>
<dbReference type="Pfam" id="PF00271">
    <property type="entry name" value="Helicase_C"/>
    <property type="match status" value="1"/>
</dbReference>
<dbReference type="PROSITE" id="PS51192">
    <property type="entry name" value="HELICASE_ATP_BIND_1"/>
    <property type="match status" value="1"/>
</dbReference>
<dbReference type="InterPro" id="IPR014001">
    <property type="entry name" value="Helicase_ATP-bd"/>
</dbReference>
<dbReference type="AlphaFoldDB" id="A0A8E2JAM5"/>
<accession>A0A8E2JAM5</accession>
<sequence length="633" mass="67725">MAAVYNTESLKEAHAQTFKSLGDKIHPPFLKALDNMGYEYMTPVQQKVLTELPSSSTECLVQAKTGTGKTIAFLLPALQALLDSKPPPQGQVAILILSPTRELALQIAKECDQITVSLPRPLECHTAFGGTARASNLKKFMTGKPSILVATPGRLNDYLSEEMVRQKFENLRTLILDEADTMLEQGFLLDIKKILKQLPPKSTGWQGMCFSATIPDKVKAVVSCVLNRGYLHLSTIDKSEPPTVAKVPQFSVIVPGVKNVFNALYSLIKLEQAQSPNDFKTIVFGTTANGVALLAALFTNLMPELKVYQLQSRLSQNVRTRTTDAFKAAASGLMFASDVIGRGMDFPNVGLVIQLGLPASGEQYVHRVGRTARAGNEGRAVIVLTENESYFVRVNRQLPITPYPTDVMSNLASAAPAVSKAFNDVDELAKSKAYSAFLGFNKTFMKNLCLDTSSLVRTANDYAYAMGCPEPPMIDTKIIGKMGLKGVQGLRVGRVERDTPPRGGGRFEKPAGNANANANTSGNGRSNGGGRGRGNGNGSSGRNGSSFQDDWGHGGVSLGNPNPANNVMPSRFGNGGGRGSGRNGRNPFEDSTPSRFSNGDSRGGGNGGARNQGKRRGGGGGFDDDRATKRSAN</sequence>
<dbReference type="CDD" id="cd18787">
    <property type="entry name" value="SF2_C_DEAD"/>
    <property type="match status" value="1"/>
</dbReference>
<comment type="domain">
    <text evidence="5">The Q motif is unique to and characteristic of the DEAD box family of RNA helicases and controls ATP binding and hydrolysis.</text>
</comment>
<dbReference type="InterPro" id="IPR011545">
    <property type="entry name" value="DEAD/DEAH_box_helicase_dom"/>
</dbReference>
<evidence type="ECO:0000259" key="8">
    <source>
        <dbReference type="PROSITE" id="PS51194"/>
    </source>
</evidence>
<dbReference type="CDD" id="cd17964">
    <property type="entry name" value="DEADc_MSS116"/>
    <property type="match status" value="1"/>
</dbReference>
<evidence type="ECO:0000256" key="5">
    <source>
        <dbReference type="RuleBase" id="RU365068"/>
    </source>
</evidence>
<feature type="region of interest" description="Disordered" evidence="6">
    <location>
        <begin position="491"/>
        <end position="633"/>
    </location>
</feature>